<proteinExistence type="predicted"/>
<evidence type="ECO:0000256" key="1">
    <source>
        <dbReference type="SAM" id="SignalP"/>
    </source>
</evidence>
<dbReference type="AlphaFoldDB" id="A0A916Z1B0"/>
<name>A0A916Z1B0_9BACT</name>
<accession>A0A916Z1B0</accession>
<organism evidence="2 3">
    <name type="scientific">Emticicia aquatilis</name>
    <dbReference type="NCBI Taxonomy" id="1537369"/>
    <lineage>
        <taxon>Bacteria</taxon>
        <taxon>Pseudomonadati</taxon>
        <taxon>Bacteroidota</taxon>
        <taxon>Cytophagia</taxon>
        <taxon>Cytophagales</taxon>
        <taxon>Leadbetterellaceae</taxon>
        <taxon>Emticicia</taxon>
    </lineage>
</organism>
<reference evidence="2" key="1">
    <citation type="journal article" date="2014" name="Int. J. Syst. Evol. Microbiol.">
        <title>Complete genome sequence of Corynebacterium casei LMG S-19264T (=DSM 44701T), isolated from a smear-ripened cheese.</title>
        <authorList>
            <consortium name="US DOE Joint Genome Institute (JGI-PGF)"/>
            <person name="Walter F."/>
            <person name="Albersmeier A."/>
            <person name="Kalinowski J."/>
            <person name="Ruckert C."/>
        </authorList>
    </citation>
    <scope>NUCLEOTIDE SEQUENCE</scope>
    <source>
        <strain evidence="2">CGMCC 1.15958</strain>
    </source>
</reference>
<dbReference type="PROSITE" id="PS51257">
    <property type="entry name" value="PROKAR_LIPOPROTEIN"/>
    <property type="match status" value="1"/>
</dbReference>
<gene>
    <name evidence="2" type="ORF">GCM10011514_38930</name>
</gene>
<feature type="signal peptide" evidence="1">
    <location>
        <begin position="1"/>
        <end position="23"/>
    </location>
</feature>
<keyword evidence="3" id="KW-1185">Reference proteome</keyword>
<dbReference type="EMBL" id="BMKK01000009">
    <property type="protein sequence ID" value="GGD71055.1"/>
    <property type="molecule type" value="Genomic_DNA"/>
</dbReference>
<reference evidence="2" key="2">
    <citation type="submission" date="2020-09" db="EMBL/GenBank/DDBJ databases">
        <authorList>
            <person name="Sun Q."/>
            <person name="Zhou Y."/>
        </authorList>
    </citation>
    <scope>NUCLEOTIDE SEQUENCE</scope>
    <source>
        <strain evidence="2">CGMCC 1.15958</strain>
    </source>
</reference>
<evidence type="ECO:0008006" key="4">
    <source>
        <dbReference type="Google" id="ProtNLM"/>
    </source>
</evidence>
<protein>
    <recommendedName>
        <fullName evidence="4">Lipoprotein</fullName>
    </recommendedName>
</protein>
<evidence type="ECO:0000313" key="3">
    <source>
        <dbReference type="Proteomes" id="UP000609064"/>
    </source>
</evidence>
<comment type="caution">
    <text evidence="2">The sequence shown here is derived from an EMBL/GenBank/DDBJ whole genome shotgun (WGS) entry which is preliminary data.</text>
</comment>
<keyword evidence="1" id="KW-0732">Signal</keyword>
<dbReference type="RefSeq" id="WP_188768543.1">
    <property type="nucleotide sequence ID" value="NZ_BMKK01000009.1"/>
</dbReference>
<dbReference type="Proteomes" id="UP000609064">
    <property type="component" value="Unassembled WGS sequence"/>
</dbReference>
<evidence type="ECO:0000313" key="2">
    <source>
        <dbReference type="EMBL" id="GGD71055.1"/>
    </source>
</evidence>
<sequence>MKKQGIKIFLLATFLIGSTMSCTSESVNTDCTPTSVIGDKTSKDEDNAVLTQLFKEIESLSNSKTCDNAGQWLFTPIGAKACGGPSGYIAYSSQIDVACFLKKVEHYTAQTKKYNTKHGIISDCMISPSPKNVSCENGKPVLVY</sequence>
<feature type="chain" id="PRO_5037915574" description="Lipoprotein" evidence="1">
    <location>
        <begin position="24"/>
        <end position="144"/>
    </location>
</feature>